<accession>A0A1D8B0M8</accession>
<proteinExistence type="predicted"/>
<evidence type="ECO:0000313" key="3">
    <source>
        <dbReference type="Proteomes" id="UP000095214"/>
    </source>
</evidence>
<dbReference type="InterPro" id="IPR055878">
    <property type="entry name" value="DUF7455"/>
</dbReference>
<gene>
    <name evidence="2" type="ORF">BH719_01460</name>
</gene>
<evidence type="ECO:0000313" key="2">
    <source>
        <dbReference type="EMBL" id="AOS46711.1"/>
    </source>
</evidence>
<dbReference type="EMBL" id="CP017298">
    <property type="protein sequence ID" value="AOS46711.1"/>
    <property type="molecule type" value="Genomic_DNA"/>
</dbReference>
<dbReference type="STRING" id="178339.BH719_01460"/>
<organism evidence="2 3">
    <name type="scientific">Pauljensenia hongkongensis</name>
    <dbReference type="NCBI Taxonomy" id="178339"/>
    <lineage>
        <taxon>Bacteria</taxon>
        <taxon>Bacillati</taxon>
        <taxon>Actinomycetota</taxon>
        <taxon>Actinomycetes</taxon>
        <taxon>Actinomycetales</taxon>
        <taxon>Actinomycetaceae</taxon>
        <taxon>Pauljensenia</taxon>
    </lineage>
</organism>
<protein>
    <recommendedName>
        <fullName evidence="1">DUF7455 domain-containing protein</fullName>
    </recommendedName>
</protein>
<sequence length="71" mass="7510">MNASTLERTAVPEPTLTAADRCDACGARAWVRVTMPTGGRLFFCAHHANAHLAALVGSGADILDERQLMTA</sequence>
<dbReference type="Pfam" id="PF24254">
    <property type="entry name" value="DUF7455"/>
    <property type="match status" value="1"/>
</dbReference>
<dbReference type="AlphaFoldDB" id="A0A1D8B0M8"/>
<feature type="domain" description="DUF7455" evidence="1">
    <location>
        <begin position="16"/>
        <end position="68"/>
    </location>
</feature>
<keyword evidence="3" id="KW-1185">Reference proteome</keyword>
<dbReference type="RefSeq" id="WP_009400113.1">
    <property type="nucleotide sequence ID" value="NZ_CP017298.1"/>
</dbReference>
<reference evidence="2 3" key="1">
    <citation type="submission" date="2016-09" db="EMBL/GenBank/DDBJ databases">
        <title>Complete genome sequence of Actinomyces hongkongensis HKU8.</title>
        <authorList>
            <person name="Gao Y.-X."/>
            <person name="Zhou Y.-Y."/>
            <person name="Xie Y."/>
            <person name="Wang M."/>
            <person name="Wang S.-J."/>
            <person name="Shen S.-G."/>
        </authorList>
    </citation>
    <scope>NUCLEOTIDE SEQUENCE [LARGE SCALE GENOMIC DNA]</scope>
    <source>
        <strain evidence="2 3">HKU8</strain>
    </source>
</reference>
<evidence type="ECO:0000259" key="1">
    <source>
        <dbReference type="Pfam" id="PF24254"/>
    </source>
</evidence>
<name>A0A1D8B0M8_9ACTO</name>
<dbReference type="KEGG" id="phon:BH719_01460"/>
<dbReference type="Proteomes" id="UP000095214">
    <property type="component" value="Chromosome"/>
</dbReference>